<feature type="region of interest" description="Disordered" evidence="1">
    <location>
        <begin position="44"/>
        <end position="71"/>
    </location>
</feature>
<gene>
    <name evidence="2" type="ORF">RUM44_000002</name>
</gene>
<reference evidence="2 3" key="1">
    <citation type="submission" date="2023-09" db="EMBL/GenBank/DDBJ databases">
        <title>Genomes of two closely related lineages of the louse Polyplax serrata with different host specificities.</title>
        <authorList>
            <person name="Martinu J."/>
            <person name="Tarabai H."/>
            <person name="Stefka J."/>
            <person name="Hypsa V."/>
        </authorList>
    </citation>
    <scope>NUCLEOTIDE SEQUENCE [LARGE SCALE GENOMIC DNA]</scope>
    <source>
        <strain evidence="2">98ZLc_SE</strain>
    </source>
</reference>
<organism evidence="2 3">
    <name type="scientific">Polyplax serrata</name>
    <name type="common">Common mouse louse</name>
    <dbReference type="NCBI Taxonomy" id="468196"/>
    <lineage>
        <taxon>Eukaryota</taxon>
        <taxon>Metazoa</taxon>
        <taxon>Ecdysozoa</taxon>
        <taxon>Arthropoda</taxon>
        <taxon>Hexapoda</taxon>
        <taxon>Insecta</taxon>
        <taxon>Pterygota</taxon>
        <taxon>Neoptera</taxon>
        <taxon>Paraneoptera</taxon>
        <taxon>Psocodea</taxon>
        <taxon>Troctomorpha</taxon>
        <taxon>Phthiraptera</taxon>
        <taxon>Anoplura</taxon>
        <taxon>Polyplacidae</taxon>
        <taxon>Polyplax</taxon>
    </lineage>
</organism>
<protein>
    <submittedName>
        <fullName evidence="2">Uncharacterized protein</fullName>
    </submittedName>
</protein>
<proteinExistence type="predicted"/>
<dbReference type="Proteomes" id="UP001359485">
    <property type="component" value="Unassembled WGS sequence"/>
</dbReference>
<name>A0ABR1B4Z3_POLSC</name>
<feature type="compositionally biased region" description="Polar residues" evidence="1">
    <location>
        <begin position="1"/>
        <end position="16"/>
    </location>
</feature>
<evidence type="ECO:0000313" key="2">
    <source>
        <dbReference type="EMBL" id="KAK6634755.1"/>
    </source>
</evidence>
<comment type="caution">
    <text evidence="2">The sequence shown here is derived from an EMBL/GenBank/DDBJ whole genome shotgun (WGS) entry which is preliminary data.</text>
</comment>
<sequence>MQVIISSSAHQLSQNVGHLPSEEVPGKPAVNAIGMGYQLRHKNWSPKGLSSSDEGSLHHRATSGVQSFRPSQEARLPPVIGGFEDEIARALGKEECVLASALPKGTPSALQAATLEQLTELSNAAGNAILKAALRSQPRDAKSVIELLREELVEKTARLARVTERFRETAPAQLEIEEIVRRIDESMTTREEAIMARFGPSCNRQHGRRPEEGFQER</sequence>
<dbReference type="EMBL" id="JAWJWF010000003">
    <property type="protein sequence ID" value="KAK6634755.1"/>
    <property type="molecule type" value="Genomic_DNA"/>
</dbReference>
<keyword evidence="3" id="KW-1185">Reference proteome</keyword>
<evidence type="ECO:0000313" key="3">
    <source>
        <dbReference type="Proteomes" id="UP001359485"/>
    </source>
</evidence>
<accession>A0ABR1B4Z3</accession>
<feature type="region of interest" description="Disordered" evidence="1">
    <location>
        <begin position="1"/>
        <end position="25"/>
    </location>
</feature>
<evidence type="ECO:0000256" key="1">
    <source>
        <dbReference type="SAM" id="MobiDB-lite"/>
    </source>
</evidence>